<dbReference type="EMBL" id="AP018933">
    <property type="protein sequence ID" value="BBG30860.1"/>
    <property type="molecule type" value="Genomic_DNA"/>
</dbReference>
<keyword evidence="1" id="KW-0812">Transmembrane</keyword>
<evidence type="ECO:0000313" key="4">
    <source>
        <dbReference type="Proteomes" id="UP000267342"/>
    </source>
</evidence>
<reference evidence="3 4" key="1">
    <citation type="submission" date="2018-09" db="EMBL/GenBank/DDBJ databases">
        <title>Zymobacter palmae IAM14233 (=T109) whole genome analysis.</title>
        <authorList>
            <person name="Yanase H."/>
        </authorList>
    </citation>
    <scope>NUCLEOTIDE SEQUENCE [LARGE SCALE GENOMIC DNA]</scope>
    <source>
        <strain evidence="3 4">IAM14233</strain>
    </source>
</reference>
<dbReference type="AlphaFoldDB" id="A0A348HGV8"/>
<dbReference type="STRING" id="1123510.GCA_000620025_00771"/>
<dbReference type="Proteomes" id="UP000267342">
    <property type="component" value="Chromosome"/>
</dbReference>
<dbReference type="GO" id="GO:0005543">
    <property type="term" value="F:phospholipid binding"/>
    <property type="evidence" value="ECO:0007669"/>
    <property type="project" value="TreeGrafter"/>
</dbReference>
<keyword evidence="4" id="KW-1185">Reference proteome</keyword>
<dbReference type="PANTHER" id="PTHR33371:SF4">
    <property type="entry name" value="INTERMEMBRANE PHOSPHOLIPID TRANSPORT SYSTEM BINDING PROTEIN MLAD"/>
    <property type="match status" value="1"/>
</dbReference>
<accession>A0A348HGV8</accession>
<feature type="domain" description="Mce/MlaD" evidence="2">
    <location>
        <begin position="41"/>
        <end position="121"/>
    </location>
</feature>
<evidence type="ECO:0000313" key="3">
    <source>
        <dbReference type="EMBL" id="BBG30860.1"/>
    </source>
</evidence>
<organism evidence="3 4">
    <name type="scientific">Zymobacter palmae</name>
    <dbReference type="NCBI Taxonomy" id="33074"/>
    <lineage>
        <taxon>Bacteria</taxon>
        <taxon>Pseudomonadati</taxon>
        <taxon>Pseudomonadota</taxon>
        <taxon>Gammaproteobacteria</taxon>
        <taxon>Oceanospirillales</taxon>
        <taxon>Halomonadaceae</taxon>
        <taxon>Zymobacter group</taxon>
        <taxon>Zymobacter</taxon>
    </lineage>
</organism>
<dbReference type="NCBIfam" id="TIGR04430">
    <property type="entry name" value="OM_asym_MlaD"/>
    <property type="match status" value="1"/>
</dbReference>
<protein>
    <submittedName>
        <fullName evidence="3">Putative ABC transport system substrate-binding protein</fullName>
    </submittedName>
</protein>
<name>A0A348HGV8_9GAMM</name>
<feature type="transmembrane region" description="Helical" evidence="1">
    <location>
        <begin position="7"/>
        <end position="28"/>
    </location>
</feature>
<keyword evidence="1" id="KW-0472">Membrane</keyword>
<gene>
    <name evidence="3" type="ORF">ZBT109_2123</name>
</gene>
<dbReference type="InterPro" id="IPR003399">
    <property type="entry name" value="Mce/MlaD"/>
</dbReference>
<evidence type="ECO:0000259" key="2">
    <source>
        <dbReference type="Pfam" id="PF02470"/>
    </source>
</evidence>
<proteinExistence type="predicted"/>
<dbReference type="OrthoDB" id="9788420at2"/>
<sequence length="172" mass="18195">MKQRTGWLECSVGLFVLAAFAGLIYLGLQVSGLTPTSNKQDYTVAASFHDIGSLRPRARVTIAGMTIGHVSDISLVSDNDDFRTRVTMKLDNSLIGKLGTDSSVMIQTQGLLGDQYLAIQPIRLDDATIPNGGEIKDVQDAIVLEKLIQQVVSSLTSGASKGGSAATGNAQQ</sequence>
<dbReference type="GO" id="GO:0005548">
    <property type="term" value="F:phospholipid transporter activity"/>
    <property type="evidence" value="ECO:0007669"/>
    <property type="project" value="TreeGrafter"/>
</dbReference>
<dbReference type="InterPro" id="IPR052336">
    <property type="entry name" value="MlaD_Phospholipid_Transporter"/>
</dbReference>
<evidence type="ECO:0000256" key="1">
    <source>
        <dbReference type="SAM" id="Phobius"/>
    </source>
</evidence>
<dbReference type="KEGG" id="zpl:ZBT109_2123"/>
<dbReference type="PANTHER" id="PTHR33371">
    <property type="entry name" value="INTERMEMBRANE PHOSPHOLIPID TRANSPORT SYSTEM BINDING PROTEIN MLAD-RELATED"/>
    <property type="match status" value="1"/>
</dbReference>
<dbReference type="Pfam" id="PF02470">
    <property type="entry name" value="MlaD"/>
    <property type="match status" value="1"/>
</dbReference>
<dbReference type="RefSeq" id="WP_051524120.1">
    <property type="nucleotide sequence ID" value="NZ_AP018933.1"/>
</dbReference>
<dbReference type="InterPro" id="IPR030970">
    <property type="entry name" value="ABC_MlaD"/>
</dbReference>
<keyword evidence="1" id="KW-1133">Transmembrane helix</keyword>